<name>A0AAU7C9W2_9BACT</name>
<evidence type="ECO:0000313" key="3">
    <source>
        <dbReference type="EMBL" id="XBH01531.1"/>
    </source>
</evidence>
<evidence type="ECO:0000256" key="1">
    <source>
        <dbReference type="ARBA" id="ARBA00006817"/>
    </source>
</evidence>
<organism evidence="3">
    <name type="scientific">Singulisphaera sp. Ch08</name>
    <dbReference type="NCBI Taxonomy" id="3120278"/>
    <lineage>
        <taxon>Bacteria</taxon>
        <taxon>Pseudomonadati</taxon>
        <taxon>Planctomycetota</taxon>
        <taxon>Planctomycetia</taxon>
        <taxon>Isosphaerales</taxon>
        <taxon>Isosphaeraceae</taxon>
        <taxon>Singulisphaera</taxon>
    </lineage>
</organism>
<dbReference type="SUPFAM" id="SSF55961">
    <property type="entry name" value="Bet v1-like"/>
    <property type="match status" value="1"/>
</dbReference>
<sequence length="149" mass="16933">MSQANHTSAVISTERVLSSPPRKVFAAFEQPDRLAQWWGPSGFTNTFEQFEFQPGGRWVFVMHGPNGANYANESVFREIQPDTRIVIEHIVEPWFRLTVTLTARGDQTHLAWDQEFESPEVAAKFRPLSATANEQNLDRLQSLLASEKS</sequence>
<dbReference type="EMBL" id="CP155447">
    <property type="protein sequence ID" value="XBH01531.1"/>
    <property type="molecule type" value="Genomic_DNA"/>
</dbReference>
<gene>
    <name evidence="3" type="ORF">V5E97_24650</name>
</gene>
<accession>A0AAU7C9W2</accession>
<dbReference type="Pfam" id="PF08327">
    <property type="entry name" value="AHSA1"/>
    <property type="match status" value="1"/>
</dbReference>
<proteinExistence type="inferred from homology"/>
<dbReference type="AlphaFoldDB" id="A0AAU7C9W2"/>
<reference evidence="3" key="1">
    <citation type="submission" date="2024-05" db="EMBL/GenBank/DDBJ databases">
        <title>Planctomycetes of the genus Singulisphaera possess chitinolytic capabilities.</title>
        <authorList>
            <person name="Ivanova A."/>
        </authorList>
    </citation>
    <scope>NUCLEOTIDE SEQUENCE</scope>
    <source>
        <strain evidence="3">Ch08T</strain>
    </source>
</reference>
<dbReference type="RefSeq" id="WP_406694270.1">
    <property type="nucleotide sequence ID" value="NZ_CP155447.1"/>
</dbReference>
<evidence type="ECO:0000259" key="2">
    <source>
        <dbReference type="Pfam" id="PF08327"/>
    </source>
</evidence>
<comment type="similarity">
    <text evidence="1">Belongs to the AHA1 family.</text>
</comment>
<dbReference type="Gene3D" id="3.30.530.20">
    <property type="match status" value="1"/>
</dbReference>
<protein>
    <submittedName>
        <fullName evidence="3">SRPBCC domain-containing protein</fullName>
    </submittedName>
</protein>
<dbReference type="InterPro" id="IPR013538">
    <property type="entry name" value="ASHA1/2-like_C"/>
</dbReference>
<feature type="domain" description="Activator of Hsp90 ATPase homologue 1/2-like C-terminal" evidence="2">
    <location>
        <begin position="19"/>
        <end position="144"/>
    </location>
</feature>
<dbReference type="InterPro" id="IPR023393">
    <property type="entry name" value="START-like_dom_sf"/>
</dbReference>